<dbReference type="GO" id="GO:0006310">
    <property type="term" value="P:DNA recombination"/>
    <property type="evidence" value="ECO:0007669"/>
    <property type="project" value="UniProtKB-KW"/>
</dbReference>
<dbReference type="InterPro" id="IPR011010">
    <property type="entry name" value="DNA_brk_join_enz"/>
</dbReference>
<proteinExistence type="predicted"/>
<evidence type="ECO:0000313" key="3">
    <source>
        <dbReference type="EMBL" id="PZQ18079.1"/>
    </source>
</evidence>
<dbReference type="InterPro" id="IPR002104">
    <property type="entry name" value="Integrase_catalytic"/>
</dbReference>
<organism evidence="3 4">
    <name type="scientific">Ancylobacter novellus</name>
    <name type="common">Thiobacillus novellus</name>
    <dbReference type="NCBI Taxonomy" id="921"/>
    <lineage>
        <taxon>Bacteria</taxon>
        <taxon>Pseudomonadati</taxon>
        <taxon>Pseudomonadota</taxon>
        <taxon>Alphaproteobacteria</taxon>
        <taxon>Hyphomicrobiales</taxon>
        <taxon>Xanthobacteraceae</taxon>
        <taxon>Ancylobacter</taxon>
    </lineage>
</organism>
<dbReference type="Gene3D" id="1.10.443.10">
    <property type="entry name" value="Intergrase catalytic core"/>
    <property type="match status" value="1"/>
</dbReference>
<reference evidence="3 4" key="1">
    <citation type="submission" date="2017-08" db="EMBL/GenBank/DDBJ databases">
        <title>Infants hospitalized years apart are colonized by the same room-sourced microbial strains.</title>
        <authorList>
            <person name="Brooks B."/>
            <person name="Olm M.R."/>
            <person name="Firek B.A."/>
            <person name="Baker R."/>
            <person name="Thomas B.C."/>
            <person name="Morowitz M.J."/>
            <person name="Banfield J.F."/>
        </authorList>
    </citation>
    <scope>NUCLEOTIDE SEQUENCE [LARGE SCALE GENOMIC DNA]</scope>
    <source>
        <strain evidence="3">S2_005_003_R2_43</strain>
    </source>
</reference>
<dbReference type="GO" id="GO:0003677">
    <property type="term" value="F:DNA binding"/>
    <property type="evidence" value="ECO:0007669"/>
    <property type="project" value="InterPro"/>
</dbReference>
<dbReference type="InterPro" id="IPR013762">
    <property type="entry name" value="Integrase-like_cat_sf"/>
</dbReference>
<accession>A0A2W5KPV8</accession>
<gene>
    <name evidence="3" type="ORF">DI565_05055</name>
</gene>
<sequence length="503" mass="56414">MGIIVDRAGLNVDASGWRWVLNSAGEQVYLNWERFPRCSYEVLTDTVRYFARRIKSKSPDAVYATFETLLYLSHSPSFVAAADGNDELSIDVFNEVRGFLEGRFENSIWRLHHVRHWYRSCADYGSAAFSPEVAFELYEKTIGGNRKGRAVLSLDPEEGPLVDVEITALLNALNDERRRKTFRLDHAAAIWLCIALGCNPKQMALLRECDLQLMEESGVRFFHLKVPRVKKNHDVPRAAFRTRKLTVEIGNVLLSLIAENRAREEGYGRVTGPNSPIFMRRNVRMHSAGAMQEYGRHLYPSEFTKLVSDGVRRLGVVSVRTGLPLAVTTRRLRYTFATRLVREGASMEEIGEALDHTDLQNVRVYFDIKSDIVDSLDRAMALKLGPVAQAFLGKLVASERKAERGDDPSSRVMAVDKASGRPAGLGTCGEHSFCDLLAPIACYTCSQFQPWIDGPHDKILDDLLAQRERKKAAGMDGRMVAIHDATILAIGDVIQRITEVRAA</sequence>
<dbReference type="NCBIfam" id="NF041502">
    <property type="entry name" value="integrase_1"/>
    <property type="match status" value="1"/>
</dbReference>
<name>A0A2W5KPV8_ANCNO</name>
<evidence type="ECO:0000256" key="1">
    <source>
        <dbReference type="ARBA" id="ARBA00023172"/>
    </source>
</evidence>
<keyword evidence="1" id="KW-0233">DNA recombination</keyword>
<dbReference type="SUPFAM" id="SSF56349">
    <property type="entry name" value="DNA breaking-rejoining enzymes"/>
    <property type="match status" value="1"/>
</dbReference>
<dbReference type="GO" id="GO:0015074">
    <property type="term" value="P:DNA integration"/>
    <property type="evidence" value="ECO:0007669"/>
    <property type="project" value="InterPro"/>
</dbReference>
<protein>
    <recommendedName>
        <fullName evidence="2">Tyr recombinase domain-containing protein</fullName>
    </recommendedName>
</protein>
<feature type="domain" description="Tyr recombinase" evidence="2">
    <location>
        <begin position="149"/>
        <end position="381"/>
    </location>
</feature>
<dbReference type="AlphaFoldDB" id="A0A2W5KPV8"/>
<evidence type="ECO:0000313" key="4">
    <source>
        <dbReference type="Proteomes" id="UP000249577"/>
    </source>
</evidence>
<dbReference type="InterPro" id="IPR048120">
    <property type="entry name" value="Integrase-like"/>
</dbReference>
<dbReference type="Proteomes" id="UP000249577">
    <property type="component" value="Unassembled WGS sequence"/>
</dbReference>
<dbReference type="PROSITE" id="PS51898">
    <property type="entry name" value="TYR_RECOMBINASE"/>
    <property type="match status" value="1"/>
</dbReference>
<evidence type="ECO:0000259" key="2">
    <source>
        <dbReference type="PROSITE" id="PS51898"/>
    </source>
</evidence>
<dbReference type="Pfam" id="PF00589">
    <property type="entry name" value="Phage_integrase"/>
    <property type="match status" value="1"/>
</dbReference>
<comment type="caution">
    <text evidence="3">The sequence shown here is derived from an EMBL/GenBank/DDBJ whole genome shotgun (WGS) entry which is preliminary data.</text>
</comment>
<dbReference type="EMBL" id="QFPN01000002">
    <property type="protein sequence ID" value="PZQ18079.1"/>
    <property type="molecule type" value="Genomic_DNA"/>
</dbReference>